<name>A0ABQ6IP80_9MICO</name>
<dbReference type="PANTHER" id="PTHR42923">
    <property type="entry name" value="PROTOPORPHYRINOGEN OXIDASE"/>
    <property type="match status" value="1"/>
</dbReference>
<organism evidence="2 3">
    <name type="scientific">Mobilicoccus caccae</name>
    <dbReference type="NCBI Taxonomy" id="1859295"/>
    <lineage>
        <taxon>Bacteria</taxon>
        <taxon>Bacillati</taxon>
        <taxon>Actinomycetota</taxon>
        <taxon>Actinomycetes</taxon>
        <taxon>Micrococcales</taxon>
        <taxon>Dermatophilaceae</taxon>
        <taxon>Mobilicoccus</taxon>
    </lineage>
</organism>
<dbReference type="InterPro" id="IPR036188">
    <property type="entry name" value="FAD/NAD-bd_sf"/>
</dbReference>
<protein>
    <recommendedName>
        <fullName evidence="1">Amine oxidase domain-containing protein</fullName>
    </recommendedName>
</protein>
<proteinExistence type="predicted"/>
<dbReference type="Pfam" id="PF01593">
    <property type="entry name" value="Amino_oxidase"/>
    <property type="match status" value="1"/>
</dbReference>
<sequence length="260" mass="27288">MSFVTWREGLTRVVQALAAGLDIHTDSPVERIERTDDGRYRLRVGASAAAGDADERTFDAVVVALPGDRAAALLDGLAPRAPGLLGQTPRANVATLVLAYPRHVVEALPAFAGTGILVPSSVDSLLKAATFLSTKWPHLDHPDLYFCRASAGRAGDERLAGLDDDALVARVRADLARFIGLQAAPRHVHVQRWPAALPQLTVGHLDRLSAARDDLPAGLTLAGSSYDGVGIAACLGSARRAATDVLTHLGPTHAQGGTRA</sequence>
<evidence type="ECO:0000259" key="1">
    <source>
        <dbReference type="Pfam" id="PF01593"/>
    </source>
</evidence>
<dbReference type="InterPro" id="IPR002937">
    <property type="entry name" value="Amino_oxidase"/>
</dbReference>
<dbReference type="Gene3D" id="3.50.50.60">
    <property type="entry name" value="FAD/NAD(P)-binding domain"/>
    <property type="match status" value="1"/>
</dbReference>
<dbReference type="SUPFAM" id="SSF51905">
    <property type="entry name" value="FAD/NAD(P)-binding domain"/>
    <property type="match status" value="1"/>
</dbReference>
<dbReference type="InterPro" id="IPR050464">
    <property type="entry name" value="Zeta_carotene_desat/Oxidored"/>
</dbReference>
<evidence type="ECO:0000313" key="3">
    <source>
        <dbReference type="Proteomes" id="UP001157126"/>
    </source>
</evidence>
<feature type="domain" description="Amine oxidase" evidence="1">
    <location>
        <begin position="7"/>
        <end position="246"/>
    </location>
</feature>
<accession>A0ABQ6IP80</accession>
<comment type="caution">
    <text evidence="2">The sequence shown here is derived from an EMBL/GenBank/DDBJ whole genome shotgun (WGS) entry which is preliminary data.</text>
</comment>
<dbReference type="Proteomes" id="UP001157126">
    <property type="component" value="Unassembled WGS sequence"/>
</dbReference>
<dbReference type="PANTHER" id="PTHR42923:SF3">
    <property type="entry name" value="PROTOPORPHYRINOGEN OXIDASE"/>
    <property type="match status" value="1"/>
</dbReference>
<dbReference type="RefSeq" id="WP_284302576.1">
    <property type="nucleotide sequence ID" value="NZ_BSUO01000001.1"/>
</dbReference>
<dbReference type="SUPFAM" id="SSF54373">
    <property type="entry name" value="FAD-linked reductases, C-terminal domain"/>
    <property type="match status" value="1"/>
</dbReference>
<evidence type="ECO:0000313" key="2">
    <source>
        <dbReference type="EMBL" id="GMA38508.1"/>
    </source>
</evidence>
<keyword evidence="3" id="KW-1185">Reference proteome</keyword>
<gene>
    <name evidence="2" type="ORF">GCM10025883_05530</name>
</gene>
<reference evidence="3" key="1">
    <citation type="journal article" date="2019" name="Int. J. Syst. Evol. Microbiol.">
        <title>The Global Catalogue of Microorganisms (GCM) 10K type strain sequencing project: providing services to taxonomists for standard genome sequencing and annotation.</title>
        <authorList>
            <consortium name="The Broad Institute Genomics Platform"/>
            <consortium name="The Broad Institute Genome Sequencing Center for Infectious Disease"/>
            <person name="Wu L."/>
            <person name="Ma J."/>
        </authorList>
    </citation>
    <scope>NUCLEOTIDE SEQUENCE [LARGE SCALE GENOMIC DNA]</scope>
    <source>
        <strain evidence="3">NBRC 113072</strain>
    </source>
</reference>
<dbReference type="EMBL" id="BSUO01000001">
    <property type="protein sequence ID" value="GMA38508.1"/>
    <property type="molecule type" value="Genomic_DNA"/>
</dbReference>